<dbReference type="GO" id="GO:0003677">
    <property type="term" value="F:DNA binding"/>
    <property type="evidence" value="ECO:0007669"/>
    <property type="project" value="UniProtKB-KW"/>
</dbReference>
<dbReference type="Proteomes" id="UP000199136">
    <property type="component" value="Unassembled WGS sequence"/>
</dbReference>
<dbReference type="SUPFAM" id="SSF47413">
    <property type="entry name" value="lambda repressor-like DNA-binding domains"/>
    <property type="match status" value="1"/>
</dbReference>
<dbReference type="CDD" id="cd00093">
    <property type="entry name" value="HTH_XRE"/>
    <property type="match status" value="1"/>
</dbReference>
<dbReference type="STRING" id="82801.SAMN04488506_0947"/>
<name>A0A1I5WKQ2_9LACT</name>
<evidence type="ECO:0000313" key="2">
    <source>
        <dbReference type="EMBL" id="SFQ20422.1"/>
    </source>
</evidence>
<evidence type="ECO:0000259" key="1">
    <source>
        <dbReference type="PROSITE" id="PS50943"/>
    </source>
</evidence>
<keyword evidence="3" id="KW-1185">Reference proteome</keyword>
<dbReference type="Gene3D" id="1.10.260.40">
    <property type="entry name" value="lambda repressor-like DNA-binding domains"/>
    <property type="match status" value="1"/>
</dbReference>
<dbReference type="EMBL" id="FOXW01000003">
    <property type="protein sequence ID" value="SFQ20422.1"/>
    <property type="molecule type" value="Genomic_DNA"/>
</dbReference>
<feature type="domain" description="HTH cro/C1-type" evidence="1">
    <location>
        <begin position="38"/>
        <end position="93"/>
    </location>
</feature>
<keyword evidence="2" id="KW-0238">DNA-binding</keyword>
<dbReference type="AlphaFoldDB" id="A0A1I5WKQ2"/>
<dbReference type="InterPro" id="IPR001387">
    <property type="entry name" value="Cro/C1-type_HTH"/>
</dbReference>
<dbReference type="RefSeq" id="WP_092480001.1">
    <property type="nucleotide sequence ID" value="NZ_CP126128.1"/>
</dbReference>
<dbReference type="Pfam" id="PF01381">
    <property type="entry name" value="HTH_3"/>
    <property type="match status" value="1"/>
</dbReference>
<dbReference type="InterPro" id="IPR010982">
    <property type="entry name" value="Lambda_DNA-bd_dom_sf"/>
</dbReference>
<evidence type="ECO:0000313" key="3">
    <source>
        <dbReference type="Proteomes" id="UP000199136"/>
    </source>
</evidence>
<proteinExistence type="predicted"/>
<sequence length="96" mass="10894">MSKNSEAIKKRMLESTEFKQAFEEEKSKLDLADLIFDLRNQTGLNQTDFAKKVNKSRSTIARIESARIEPSLSTIEDIAHSLGKKIEIKIVDNVNV</sequence>
<gene>
    <name evidence="2" type="ORF">SAMN04488506_0947</name>
</gene>
<accession>A0A1I5WKQ2</accession>
<protein>
    <submittedName>
        <fullName evidence="2">DNA-binding transcriptional regulator, XRE-family HTH domain</fullName>
    </submittedName>
</protein>
<dbReference type="OrthoDB" id="2322940at2"/>
<organism evidence="2 3">
    <name type="scientific">Desemzia incerta</name>
    <dbReference type="NCBI Taxonomy" id="82801"/>
    <lineage>
        <taxon>Bacteria</taxon>
        <taxon>Bacillati</taxon>
        <taxon>Bacillota</taxon>
        <taxon>Bacilli</taxon>
        <taxon>Lactobacillales</taxon>
        <taxon>Carnobacteriaceae</taxon>
        <taxon>Desemzia</taxon>
    </lineage>
</organism>
<dbReference type="SMART" id="SM00530">
    <property type="entry name" value="HTH_XRE"/>
    <property type="match status" value="1"/>
</dbReference>
<dbReference type="PROSITE" id="PS50943">
    <property type="entry name" value="HTH_CROC1"/>
    <property type="match status" value="1"/>
</dbReference>
<reference evidence="2 3" key="1">
    <citation type="submission" date="2016-10" db="EMBL/GenBank/DDBJ databases">
        <authorList>
            <person name="de Groot N.N."/>
        </authorList>
    </citation>
    <scope>NUCLEOTIDE SEQUENCE [LARGE SCALE GENOMIC DNA]</scope>
    <source>
        <strain evidence="2 3">DSM 20581</strain>
    </source>
</reference>